<feature type="transmembrane region" description="Helical" evidence="1">
    <location>
        <begin position="20"/>
        <end position="42"/>
    </location>
</feature>
<feature type="transmembrane region" description="Helical" evidence="1">
    <location>
        <begin position="222"/>
        <end position="240"/>
    </location>
</feature>
<dbReference type="OrthoDB" id="530928at2"/>
<dbReference type="Proteomes" id="UP000003781">
    <property type="component" value="Unassembled WGS sequence"/>
</dbReference>
<evidence type="ECO:0000256" key="1">
    <source>
        <dbReference type="SAM" id="Phobius"/>
    </source>
</evidence>
<keyword evidence="3" id="KW-1185">Reference proteome</keyword>
<feature type="transmembrane region" description="Helical" evidence="1">
    <location>
        <begin position="90"/>
        <end position="110"/>
    </location>
</feature>
<organism evidence="2 3">
    <name type="scientific">Crocosphaera chwakensis CCY0110</name>
    <dbReference type="NCBI Taxonomy" id="391612"/>
    <lineage>
        <taxon>Bacteria</taxon>
        <taxon>Bacillati</taxon>
        <taxon>Cyanobacteriota</taxon>
        <taxon>Cyanophyceae</taxon>
        <taxon>Oscillatoriophycideae</taxon>
        <taxon>Chroococcales</taxon>
        <taxon>Aphanothecaceae</taxon>
        <taxon>Crocosphaera</taxon>
        <taxon>Crocosphaera chwakensis</taxon>
    </lineage>
</organism>
<sequence length="302" mass="34469">MTNPLNLFNKQNWRNVFLEILIYSNIWVASAIASLCFSFQLLMELPLDWRSPLFCFGAALIPYHLDRVVDVYVQQIPDPNVQSYFKKPGFLVWFLIALGLSIIFTLLWFAPTAVRYVSLLGIFPLIYGVPLFPRSNQWYRLKDIPGSKAWIVGAIITYAVVSLPCAYANYCPQGITFILSTLFLFIFIVTNSHSFDLRDIESDQEQGVITLPLMMGIDRMKILLSILNVSVLALWVWAWSSSLIPFKPEVIISILITLCYLSILKPSTSRPIYSIFIDGCLFIPLFVHLLFSLTLKNNPSVH</sequence>
<feature type="transmembrane region" description="Helical" evidence="1">
    <location>
        <begin position="116"/>
        <end position="133"/>
    </location>
</feature>
<protein>
    <recommendedName>
        <fullName evidence="4">UbiA prenyltransferase</fullName>
    </recommendedName>
</protein>
<comment type="caution">
    <text evidence="2">The sequence shown here is derived from an EMBL/GenBank/DDBJ whole genome shotgun (WGS) entry which is preliminary data.</text>
</comment>
<name>A3IKH4_9CHRO</name>
<dbReference type="GO" id="GO:0016020">
    <property type="term" value="C:membrane"/>
    <property type="evidence" value="ECO:0007669"/>
    <property type="project" value="UniProtKB-SubCell"/>
</dbReference>
<feature type="transmembrane region" description="Helical" evidence="1">
    <location>
        <begin position="275"/>
        <end position="295"/>
    </location>
</feature>
<feature type="transmembrane region" description="Helical" evidence="1">
    <location>
        <begin position="149"/>
        <end position="169"/>
    </location>
</feature>
<dbReference type="RefSeq" id="WP_008273833.1">
    <property type="nucleotide sequence ID" value="NZ_AAXW01000003.1"/>
</dbReference>
<feature type="transmembrane region" description="Helical" evidence="1">
    <location>
        <begin position="246"/>
        <end position="263"/>
    </location>
</feature>
<gene>
    <name evidence="2" type="ORF">CY0110_03804</name>
</gene>
<keyword evidence="1" id="KW-1133">Transmembrane helix</keyword>
<dbReference type="EMBL" id="AAXW01000003">
    <property type="protein sequence ID" value="EAZ93163.1"/>
    <property type="molecule type" value="Genomic_DNA"/>
</dbReference>
<evidence type="ECO:0000313" key="3">
    <source>
        <dbReference type="Proteomes" id="UP000003781"/>
    </source>
</evidence>
<accession>A3IKH4</accession>
<dbReference type="eggNOG" id="COG0382">
    <property type="taxonomic scope" value="Bacteria"/>
</dbReference>
<proteinExistence type="predicted"/>
<keyword evidence="1" id="KW-0472">Membrane</keyword>
<evidence type="ECO:0008006" key="4">
    <source>
        <dbReference type="Google" id="ProtNLM"/>
    </source>
</evidence>
<dbReference type="GO" id="GO:0016765">
    <property type="term" value="F:transferase activity, transferring alkyl or aryl (other than methyl) groups"/>
    <property type="evidence" value="ECO:0007669"/>
    <property type="project" value="InterPro"/>
</dbReference>
<evidence type="ECO:0000313" key="2">
    <source>
        <dbReference type="EMBL" id="EAZ93163.1"/>
    </source>
</evidence>
<keyword evidence="1" id="KW-0812">Transmembrane</keyword>
<reference evidence="2 3" key="1">
    <citation type="submission" date="2007-03" db="EMBL/GenBank/DDBJ databases">
        <authorList>
            <person name="Stal L."/>
            <person name="Ferriera S."/>
            <person name="Johnson J."/>
            <person name="Kravitz S."/>
            <person name="Beeson K."/>
            <person name="Sutton G."/>
            <person name="Rogers Y.-H."/>
            <person name="Friedman R."/>
            <person name="Frazier M."/>
            <person name="Venter J.C."/>
        </authorList>
    </citation>
    <scope>NUCLEOTIDE SEQUENCE [LARGE SCALE GENOMIC DNA]</scope>
    <source>
        <strain evidence="2 3">CCY0110</strain>
    </source>
</reference>
<dbReference type="AlphaFoldDB" id="A3IKH4"/>